<evidence type="ECO:0008006" key="3">
    <source>
        <dbReference type="Google" id="ProtNLM"/>
    </source>
</evidence>
<dbReference type="InterPro" id="IPR011250">
    <property type="entry name" value="OMP/PagP_B-barrel"/>
</dbReference>
<proteinExistence type="predicted"/>
<gene>
    <name evidence="1" type="ORF">EG242_08010</name>
</gene>
<protein>
    <recommendedName>
        <fullName evidence="3">Outer membrane protein beta-barrel domain-containing protein</fullName>
    </recommendedName>
</protein>
<dbReference type="OrthoDB" id="9815357at2"/>
<dbReference type="AlphaFoldDB" id="A0A3P1B0W1"/>
<dbReference type="EMBL" id="RQTJ01000014">
    <property type="protein sequence ID" value="RRA94780.1"/>
    <property type="molecule type" value="Genomic_DNA"/>
</dbReference>
<sequence length="130" mass="15078">MARYSVDYHKWKFFANAGITLNFHLQDPEATYSYDSFTQNMPPFDTIPAYSQTENLSAYSSVFYIGYNAGFGISYHFNSKWSLIGEYRIMQALGNDFKNKVPSTEFGNEFTITNFKYNANQFRIGVGYRL</sequence>
<name>A0A3P1B0W1_9FLAO</name>
<organism evidence="1 2">
    <name type="scientific">Paenimyroides viscosum</name>
    <dbReference type="NCBI Taxonomy" id="2488729"/>
    <lineage>
        <taxon>Bacteria</taxon>
        <taxon>Pseudomonadati</taxon>
        <taxon>Bacteroidota</taxon>
        <taxon>Flavobacteriia</taxon>
        <taxon>Flavobacteriales</taxon>
        <taxon>Flavobacteriaceae</taxon>
        <taxon>Paenimyroides</taxon>
    </lineage>
</organism>
<dbReference type="SUPFAM" id="SSF56925">
    <property type="entry name" value="OMPA-like"/>
    <property type="match status" value="1"/>
</dbReference>
<dbReference type="Proteomes" id="UP000268372">
    <property type="component" value="Unassembled WGS sequence"/>
</dbReference>
<evidence type="ECO:0000313" key="2">
    <source>
        <dbReference type="Proteomes" id="UP000268372"/>
    </source>
</evidence>
<reference evidence="1 2" key="1">
    <citation type="submission" date="2018-11" db="EMBL/GenBank/DDBJ databases">
        <title>Flavobacterium sp. nov., YIM 102796 draft genome.</title>
        <authorList>
            <person name="Li G."/>
            <person name="Jiang Y."/>
        </authorList>
    </citation>
    <scope>NUCLEOTIDE SEQUENCE [LARGE SCALE GENOMIC DNA]</scope>
    <source>
        <strain evidence="1 2">YIM 102796</strain>
    </source>
</reference>
<keyword evidence="2" id="KW-1185">Reference proteome</keyword>
<comment type="caution">
    <text evidence="1">The sequence shown here is derived from an EMBL/GenBank/DDBJ whole genome shotgun (WGS) entry which is preliminary data.</text>
</comment>
<evidence type="ECO:0000313" key="1">
    <source>
        <dbReference type="EMBL" id="RRA94780.1"/>
    </source>
</evidence>
<accession>A0A3P1B0W1</accession>
<dbReference type="Gene3D" id="2.40.160.20">
    <property type="match status" value="1"/>
</dbReference>